<sequence>MSRVMDARKSAAGAGPFAPLRNVTFRAIWLAGLISGLGWLIQTIAMSWLMATITPSSVMVALVQAATNLPAFILSIFAGAIVDNFNRRKVMLMARSLMTVTAVALTILVALGMINPWIILFFSFLAGCGIAFNDPAWQASVGDIVDRKDLAAAVTLTSVGFNTVRSVGPALGGIILASFGPLTAFCLYTLGHLAPLAVVWRSRWKVPVSRLPPEAMLTAISDGIRFTSLSSEIKTALGRGFLFGFAGIAILALLPLVVRDQLKQGAIAYGTLMAGFGAGALLAGLASTTLRRKLSDEQMLKLACTACATCTLCLSLTQSPALAAIALMLGGAGWVLGWSGLSISVQWASPRWVVGRTISLYYALTSLGLAGGSWLWGMVTESYSLGFALQASTAASLGVALLGFLLPIHQRKDSDVSTPDSFEAPTLGLDLKPRSGPIAVKIEYRIAPDQVEAFLTLMQQRRRAQGRNGARRWILTRNLHDVTVWTETFRTPTWHDYLRFNYRRTAVDTTLNDSLVDLHQGDGAPEVTLSIERPTAVPRKPGIFRSDTPHG</sequence>
<feature type="transmembrane region" description="Helical" evidence="7">
    <location>
        <begin position="236"/>
        <end position="254"/>
    </location>
</feature>
<feature type="transmembrane region" description="Helical" evidence="7">
    <location>
        <begin position="360"/>
        <end position="379"/>
    </location>
</feature>
<feature type="transmembrane region" description="Helical" evidence="7">
    <location>
        <begin position="174"/>
        <end position="200"/>
    </location>
</feature>
<evidence type="ECO:0000259" key="8">
    <source>
        <dbReference type="PROSITE" id="PS50850"/>
    </source>
</evidence>
<protein>
    <submittedName>
        <fullName evidence="9">Predicted arabinose efflux permease, MFS family</fullName>
    </submittedName>
</protein>
<accession>A0ABY0NVH8</accession>
<feature type="transmembrane region" description="Helical" evidence="7">
    <location>
        <begin position="323"/>
        <end position="348"/>
    </location>
</feature>
<evidence type="ECO:0000256" key="7">
    <source>
        <dbReference type="SAM" id="Phobius"/>
    </source>
</evidence>
<keyword evidence="2" id="KW-0813">Transport</keyword>
<keyword evidence="10" id="KW-1185">Reference proteome</keyword>
<evidence type="ECO:0000256" key="1">
    <source>
        <dbReference type="ARBA" id="ARBA00004651"/>
    </source>
</evidence>
<comment type="subcellular location">
    <subcellularLocation>
        <location evidence="1">Cell membrane</location>
        <topology evidence="1">Multi-pass membrane protein</topology>
    </subcellularLocation>
</comment>
<feature type="transmembrane region" description="Helical" evidence="7">
    <location>
        <begin position="266"/>
        <end position="287"/>
    </location>
</feature>
<keyword evidence="3" id="KW-1003">Cell membrane</keyword>
<keyword evidence="4 7" id="KW-0812">Transmembrane</keyword>
<feature type="transmembrane region" description="Helical" evidence="7">
    <location>
        <begin position="385"/>
        <end position="406"/>
    </location>
</feature>
<dbReference type="InterPro" id="IPR036259">
    <property type="entry name" value="MFS_trans_sf"/>
</dbReference>
<dbReference type="InterPro" id="IPR020846">
    <property type="entry name" value="MFS_dom"/>
</dbReference>
<dbReference type="RefSeq" id="WP_244511974.1">
    <property type="nucleotide sequence ID" value="NZ_FNBZ01000003.1"/>
</dbReference>
<evidence type="ECO:0000256" key="5">
    <source>
        <dbReference type="ARBA" id="ARBA00022989"/>
    </source>
</evidence>
<evidence type="ECO:0000313" key="10">
    <source>
        <dbReference type="Proteomes" id="UP000199468"/>
    </source>
</evidence>
<evidence type="ECO:0000313" key="9">
    <source>
        <dbReference type="EMBL" id="SDG21786.1"/>
    </source>
</evidence>
<dbReference type="PANTHER" id="PTHR23513">
    <property type="entry name" value="INTEGRAL MEMBRANE EFFLUX PROTEIN-RELATED"/>
    <property type="match status" value="1"/>
</dbReference>
<dbReference type="Pfam" id="PF05977">
    <property type="entry name" value="MFS_3"/>
    <property type="match status" value="1"/>
</dbReference>
<evidence type="ECO:0000256" key="2">
    <source>
        <dbReference type="ARBA" id="ARBA00022448"/>
    </source>
</evidence>
<dbReference type="InterPro" id="IPR010290">
    <property type="entry name" value="TM_effector"/>
</dbReference>
<dbReference type="SUPFAM" id="SSF103473">
    <property type="entry name" value="MFS general substrate transporter"/>
    <property type="match status" value="1"/>
</dbReference>
<evidence type="ECO:0000256" key="6">
    <source>
        <dbReference type="ARBA" id="ARBA00023136"/>
    </source>
</evidence>
<feature type="transmembrane region" description="Helical" evidence="7">
    <location>
        <begin position="299"/>
        <end position="317"/>
    </location>
</feature>
<name>A0ABY0NVH8_9HYPH</name>
<organism evidence="9 10">
    <name type="scientific">Bosea robiniae</name>
    <dbReference type="NCBI Taxonomy" id="1036780"/>
    <lineage>
        <taxon>Bacteria</taxon>
        <taxon>Pseudomonadati</taxon>
        <taxon>Pseudomonadota</taxon>
        <taxon>Alphaproteobacteria</taxon>
        <taxon>Hyphomicrobiales</taxon>
        <taxon>Boseaceae</taxon>
        <taxon>Bosea</taxon>
    </lineage>
</organism>
<feature type="transmembrane region" description="Helical" evidence="7">
    <location>
        <begin position="57"/>
        <end position="80"/>
    </location>
</feature>
<dbReference type="Gene3D" id="1.20.1250.20">
    <property type="entry name" value="MFS general substrate transporter like domains"/>
    <property type="match status" value="1"/>
</dbReference>
<dbReference type="PANTHER" id="PTHR23513:SF11">
    <property type="entry name" value="STAPHYLOFERRIN A TRANSPORTER"/>
    <property type="match status" value="1"/>
</dbReference>
<dbReference type="CDD" id="cd06173">
    <property type="entry name" value="MFS_MefA_like"/>
    <property type="match status" value="1"/>
</dbReference>
<feature type="transmembrane region" description="Helical" evidence="7">
    <location>
        <begin position="27"/>
        <end position="51"/>
    </location>
</feature>
<dbReference type="EMBL" id="FNBZ01000003">
    <property type="protein sequence ID" value="SDG21786.1"/>
    <property type="molecule type" value="Genomic_DNA"/>
</dbReference>
<comment type="caution">
    <text evidence="9">The sequence shown here is derived from an EMBL/GenBank/DDBJ whole genome shotgun (WGS) entry which is preliminary data.</text>
</comment>
<keyword evidence="6 7" id="KW-0472">Membrane</keyword>
<proteinExistence type="predicted"/>
<reference evidence="9 10" key="1">
    <citation type="submission" date="2016-10" db="EMBL/GenBank/DDBJ databases">
        <authorList>
            <person name="Varghese N."/>
            <person name="Submissions S."/>
        </authorList>
    </citation>
    <scope>NUCLEOTIDE SEQUENCE [LARGE SCALE GENOMIC DNA]</scope>
    <source>
        <strain evidence="9 10">DSM 26672</strain>
    </source>
</reference>
<keyword evidence="5 7" id="KW-1133">Transmembrane helix</keyword>
<dbReference type="PROSITE" id="PS50850">
    <property type="entry name" value="MFS"/>
    <property type="match status" value="1"/>
</dbReference>
<feature type="domain" description="Major facilitator superfamily (MFS) profile" evidence="8">
    <location>
        <begin position="24"/>
        <end position="411"/>
    </location>
</feature>
<evidence type="ECO:0000256" key="3">
    <source>
        <dbReference type="ARBA" id="ARBA00022475"/>
    </source>
</evidence>
<gene>
    <name evidence="9" type="ORF">SAMN05421844_103230</name>
</gene>
<dbReference type="Proteomes" id="UP000199468">
    <property type="component" value="Unassembled WGS sequence"/>
</dbReference>
<evidence type="ECO:0000256" key="4">
    <source>
        <dbReference type="ARBA" id="ARBA00022692"/>
    </source>
</evidence>